<dbReference type="InterPro" id="IPR012334">
    <property type="entry name" value="Pectin_lyas_fold"/>
</dbReference>
<dbReference type="InterPro" id="IPR011050">
    <property type="entry name" value="Pectin_lyase_fold/virulence"/>
</dbReference>
<evidence type="ECO:0000313" key="3">
    <source>
        <dbReference type="Proteomes" id="UP001500841"/>
    </source>
</evidence>
<organism evidence="2 3">
    <name type="scientific">Mucilaginibacter panaciglaebae</name>
    <dbReference type="NCBI Taxonomy" id="502331"/>
    <lineage>
        <taxon>Bacteria</taxon>
        <taxon>Pseudomonadati</taxon>
        <taxon>Bacteroidota</taxon>
        <taxon>Sphingobacteriia</taxon>
        <taxon>Sphingobacteriales</taxon>
        <taxon>Sphingobacteriaceae</taxon>
        <taxon>Mucilaginibacter</taxon>
    </lineage>
</organism>
<keyword evidence="3" id="KW-1185">Reference proteome</keyword>
<reference evidence="3" key="1">
    <citation type="journal article" date="2019" name="Int. J. Syst. Evol. Microbiol.">
        <title>The Global Catalogue of Microorganisms (GCM) 10K type strain sequencing project: providing services to taxonomists for standard genome sequencing and annotation.</title>
        <authorList>
            <consortium name="The Broad Institute Genomics Platform"/>
            <consortium name="The Broad Institute Genome Sequencing Center for Infectious Disease"/>
            <person name="Wu L."/>
            <person name="Ma J."/>
        </authorList>
    </citation>
    <scope>NUCLEOTIDE SEQUENCE [LARGE SCALE GENOMIC DNA]</scope>
    <source>
        <strain evidence="3">JCM 17085</strain>
    </source>
</reference>
<name>A0ABP7WIL7_9SPHI</name>
<dbReference type="SMART" id="SM00710">
    <property type="entry name" value="PbH1"/>
    <property type="match status" value="6"/>
</dbReference>
<dbReference type="NCBIfam" id="TIGR03804">
    <property type="entry name" value="para_beta_helix"/>
    <property type="match status" value="1"/>
</dbReference>
<dbReference type="InterPro" id="IPR022441">
    <property type="entry name" value="Para_beta_helix_rpt-2"/>
</dbReference>
<feature type="domain" description="Periplasmic copper-binding protein NosD beta helix" evidence="1">
    <location>
        <begin position="54"/>
        <end position="266"/>
    </location>
</feature>
<dbReference type="InterPro" id="IPR006626">
    <property type="entry name" value="PbH1"/>
</dbReference>
<evidence type="ECO:0000313" key="2">
    <source>
        <dbReference type="EMBL" id="GAA4089446.1"/>
    </source>
</evidence>
<proteinExistence type="predicted"/>
<comment type="caution">
    <text evidence="2">The sequence shown here is derived from an EMBL/GenBank/DDBJ whole genome shotgun (WGS) entry which is preliminary data.</text>
</comment>
<sequence>MLTSFIDDRGINIAERAAGVLSTPYHKETATKHRVSRTISLSDMHNKTISGLVITGDDVPPITLKNCSNIRITGNRLFNSTAVGIYLYRCKNVTIDHNYISNVSTGVYVQQTNGGGIVVTDNQFLNMRGPLPRGQFVQFNNVNGPRCLIANNTCENIIGQSYAEDAISLYSSNGTAASPITVKNNRIRGGGPSRTGGGIALGDAGGSHQLVENNLLVNPGQYGIGVAGGTDMRILNNKIYAKRNTFTNVGISVWNQYTNISSCAIIEVRGNEVNWTNAKGILNPAWNSGNCGTVAGWDDNEWNSRIDFSILPRVLIKAKAESTR</sequence>
<dbReference type="Proteomes" id="UP001500841">
    <property type="component" value="Unassembled WGS sequence"/>
</dbReference>
<protein>
    <recommendedName>
        <fullName evidence="1">Periplasmic copper-binding protein NosD beta helix domain-containing protein</fullName>
    </recommendedName>
</protein>
<gene>
    <name evidence="2" type="ORF">GCM10022392_08460</name>
</gene>
<dbReference type="Gene3D" id="2.160.20.10">
    <property type="entry name" value="Single-stranded right-handed beta-helix, Pectin lyase-like"/>
    <property type="match status" value="1"/>
</dbReference>
<dbReference type="SUPFAM" id="SSF51126">
    <property type="entry name" value="Pectin lyase-like"/>
    <property type="match status" value="1"/>
</dbReference>
<dbReference type="InterPro" id="IPR007742">
    <property type="entry name" value="NosD_dom"/>
</dbReference>
<evidence type="ECO:0000259" key="1">
    <source>
        <dbReference type="Pfam" id="PF05048"/>
    </source>
</evidence>
<dbReference type="EMBL" id="BAABCV010000003">
    <property type="protein sequence ID" value="GAA4089446.1"/>
    <property type="molecule type" value="Genomic_DNA"/>
</dbReference>
<dbReference type="RefSeq" id="WP_345101210.1">
    <property type="nucleotide sequence ID" value="NZ_BAABCV010000003.1"/>
</dbReference>
<accession>A0ABP7WIL7</accession>
<dbReference type="Pfam" id="PF05048">
    <property type="entry name" value="NosD"/>
    <property type="match status" value="1"/>
</dbReference>